<evidence type="ECO:0000256" key="3">
    <source>
        <dbReference type="ARBA" id="ARBA00022692"/>
    </source>
</evidence>
<keyword evidence="4" id="KW-0677">Repeat</keyword>
<evidence type="ECO:0000256" key="8">
    <source>
        <dbReference type="ARBA" id="ARBA00023136"/>
    </source>
</evidence>
<dbReference type="SMART" id="SM00248">
    <property type="entry name" value="ANK"/>
    <property type="match status" value="3"/>
</dbReference>
<feature type="repeat" description="ANK" evidence="10">
    <location>
        <begin position="146"/>
        <end position="178"/>
    </location>
</feature>
<dbReference type="OrthoDB" id="2373987at2759"/>
<dbReference type="Pfam" id="PF08344">
    <property type="entry name" value="TRP_2"/>
    <property type="match status" value="1"/>
</dbReference>
<dbReference type="EMBL" id="LWCA01000010">
    <property type="protein sequence ID" value="OAF71995.1"/>
    <property type="molecule type" value="Genomic_DNA"/>
</dbReference>
<feature type="transmembrane region" description="Helical" evidence="11">
    <location>
        <begin position="382"/>
        <end position="401"/>
    </location>
</feature>
<evidence type="ECO:0000256" key="9">
    <source>
        <dbReference type="ARBA" id="ARBA00023303"/>
    </source>
</evidence>
<feature type="transmembrane region" description="Helical" evidence="11">
    <location>
        <begin position="555"/>
        <end position="577"/>
    </location>
</feature>
<evidence type="ECO:0000256" key="2">
    <source>
        <dbReference type="ARBA" id="ARBA00022448"/>
    </source>
</evidence>
<comment type="subcellular location">
    <subcellularLocation>
        <location evidence="1">Membrane</location>
        <topology evidence="1">Multi-pass membrane protein</topology>
    </subcellularLocation>
</comment>
<keyword evidence="5 11" id="KW-1133">Transmembrane helix</keyword>
<keyword evidence="8 11" id="KW-0472">Membrane</keyword>
<name>A0A177BCP7_9BILA</name>
<feature type="transmembrane region" description="Helical" evidence="11">
    <location>
        <begin position="431"/>
        <end position="452"/>
    </location>
</feature>
<keyword evidence="6 10" id="KW-0040">ANK repeat</keyword>
<evidence type="ECO:0000313" key="13">
    <source>
        <dbReference type="EMBL" id="OAF71995.1"/>
    </source>
</evidence>
<evidence type="ECO:0000256" key="4">
    <source>
        <dbReference type="ARBA" id="ARBA00022737"/>
    </source>
</evidence>
<dbReference type="AlphaFoldDB" id="A0A177BCP7"/>
<dbReference type="PANTHER" id="PTHR10117:SF54">
    <property type="entry name" value="TRANSIENT RECEPTOR POTENTIAL-GAMMA PROTEIN"/>
    <property type="match status" value="1"/>
</dbReference>
<feature type="transmembrane region" description="Helical" evidence="11">
    <location>
        <begin position="614"/>
        <end position="633"/>
    </location>
</feature>
<dbReference type="InterPro" id="IPR005821">
    <property type="entry name" value="Ion_trans_dom"/>
</dbReference>
<dbReference type="Proteomes" id="UP000078046">
    <property type="component" value="Unassembled WGS sequence"/>
</dbReference>
<evidence type="ECO:0000259" key="12">
    <source>
        <dbReference type="SMART" id="SM01420"/>
    </source>
</evidence>
<sequence length="941" mass="109151">MNKYEKKHSDFMDEIGLGFNDDSHHDKNNKSLGKRVVRKEASLKDNERLFLIAIERGDIASVEEILNNVDLLNVDINCVDMLGRNGLIISIENENLEIMNMLLNCNIIVGDGLLHAINEENILAVEVLLPRSPPVNETIISDSFTPDITPIILAAHKDNYEIIKILLDHGYIINQPHQVKCFCDECVMARKTDSLNLSRSRINAFSALSSPSLISLTSKDPILSAFEISCDLKALSKLENEFCIKYENLADQCRNYAVSLLDQTRNSDELSTILNHDAEHSYLDDDTFLKNDPNSESIDTSHMTLERLKLAIKYKQKKFVSHANCQQVLSTMWYEGLPGFRRMPFFKKIFIAMLICFLYPIMSMICIITPNSKIGLLMRRPFIKFICNTASYLTFLFLLVLKSQRIDTVNWFGYDPTYQIKLQLRGMPLTYLEWTILLWVLGLMFSEFLHLWSRGAKEYMTDMWNMLDFVTLSLYVATFTLKIISYYQVEYEKSKQLQAAFIPRELWDAFDPDLISEGLFSVANIFSCLKLVSIFTINPHLGPLQISLGRMIYDILRFMCIAVLVVFSYACGVNQLYWYYADRRSIDCDACTFNCLQDGVQCKDDECDGLCNKALSNLFEILQSLYFVVYALIDVRRFEIKEPHDFTQFIGKLMFGTYSAIIIIVLLNMLIAMLSNSFQKISNDADTEWKFARSQLWISYFDKDISVPVPLNLVPIPYNLFKRAKKIFHQIWSYSKNERDEKWKRIKHNIRIINEKEEKYQKVVLRLINRYAMQKSKDLQNQGVTEDDLNEIKQDISLMKYDLIDLFKINNFDTGNVMDRSSGKITSKGSRLSLQRMERDISKERLISLHNRMGNEKINIKSENIKSLGNQIKNEIIQGMFQYRKTNSSIKRRQSVVSTEDKNRKNKRKMFKRAIKGVIPKNSLNIQKSIEEKCESHSSNE</sequence>
<dbReference type="Pfam" id="PF00023">
    <property type="entry name" value="Ank"/>
    <property type="match status" value="1"/>
</dbReference>
<dbReference type="InterPro" id="IPR002110">
    <property type="entry name" value="Ankyrin_rpt"/>
</dbReference>
<accession>A0A177BCP7</accession>
<evidence type="ECO:0000256" key="10">
    <source>
        <dbReference type="PROSITE-ProRule" id="PRU00023"/>
    </source>
</evidence>
<protein>
    <submittedName>
        <fullName evidence="13">Transient receptor protein 2</fullName>
    </submittedName>
</protein>
<evidence type="ECO:0000256" key="1">
    <source>
        <dbReference type="ARBA" id="ARBA00004141"/>
    </source>
</evidence>
<reference evidence="13 14" key="1">
    <citation type="submission" date="2016-04" db="EMBL/GenBank/DDBJ databases">
        <title>The genome of Intoshia linei affirms orthonectids as highly simplified spiralians.</title>
        <authorList>
            <person name="Mikhailov K.V."/>
            <person name="Slusarev G.S."/>
            <person name="Nikitin M.A."/>
            <person name="Logacheva M.D."/>
            <person name="Penin A."/>
            <person name="Aleoshin V."/>
            <person name="Panchin Y.V."/>
        </authorList>
    </citation>
    <scope>NUCLEOTIDE SEQUENCE [LARGE SCALE GENOMIC DNA]</scope>
    <source>
        <strain evidence="13">Intl2013</strain>
        <tissue evidence="13">Whole animal</tissue>
    </source>
</reference>
<dbReference type="PANTHER" id="PTHR10117">
    <property type="entry name" value="TRANSIENT RECEPTOR POTENTIAL CHANNEL"/>
    <property type="match status" value="1"/>
</dbReference>
<proteinExistence type="predicted"/>
<feature type="transmembrane region" description="Helical" evidence="11">
    <location>
        <begin position="472"/>
        <end position="489"/>
    </location>
</feature>
<evidence type="ECO:0000313" key="14">
    <source>
        <dbReference type="Proteomes" id="UP000078046"/>
    </source>
</evidence>
<dbReference type="GO" id="GO:0005886">
    <property type="term" value="C:plasma membrane"/>
    <property type="evidence" value="ECO:0007669"/>
    <property type="project" value="TreeGrafter"/>
</dbReference>
<dbReference type="InterPro" id="IPR036770">
    <property type="entry name" value="Ankyrin_rpt-contain_sf"/>
</dbReference>
<organism evidence="13 14">
    <name type="scientific">Intoshia linei</name>
    <dbReference type="NCBI Taxonomy" id="1819745"/>
    <lineage>
        <taxon>Eukaryota</taxon>
        <taxon>Metazoa</taxon>
        <taxon>Spiralia</taxon>
        <taxon>Lophotrochozoa</taxon>
        <taxon>Mesozoa</taxon>
        <taxon>Orthonectida</taxon>
        <taxon>Rhopaluridae</taxon>
        <taxon>Intoshia</taxon>
    </lineage>
</organism>
<keyword evidence="13" id="KW-0675">Receptor</keyword>
<dbReference type="Pfam" id="PF00520">
    <property type="entry name" value="Ion_trans"/>
    <property type="match status" value="1"/>
</dbReference>
<dbReference type="SMART" id="SM01420">
    <property type="entry name" value="TRP_2"/>
    <property type="match status" value="1"/>
</dbReference>
<dbReference type="NCBIfam" id="TIGR00870">
    <property type="entry name" value="trp"/>
    <property type="match status" value="1"/>
</dbReference>
<keyword evidence="3 11" id="KW-0812">Transmembrane</keyword>
<feature type="transmembrane region" description="Helical" evidence="11">
    <location>
        <begin position="349"/>
        <end position="370"/>
    </location>
</feature>
<dbReference type="GO" id="GO:0051480">
    <property type="term" value="P:regulation of cytosolic calcium ion concentration"/>
    <property type="evidence" value="ECO:0007669"/>
    <property type="project" value="TreeGrafter"/>
</dbReference>
<evidence type="ECO:0000256" key="5">
    <source>
        <dbReference type="ARBA" id="ARBA00022989"/>
    </source>
</evidence>
<dbReference type="PROSITE" id="PS50088">
    <property type="entry name" value="ANK_REPEAT"/>
    <property type="match status" value="1"/>
</dbReference>
<keyword evidence="2" id="KW-0813">Transport</keyword>
<evidence type="ECO:0000256" key="7">
    <source>
        <dbReference type="ARBA" id="ARBA00023065"/>
    </source>
</evidence>
<evidence type="ECO:0000256" key="11">
    <source>
        <dbReference type="SAM" id="Phobius"/>
    </source>
</evidence>
<evidence type="ECO:0000256" key="6">
    <source>
        <dbReference type="ARBA" id="ARBA00023043"/>
    </source>
</evidence>
<dbReference type="SUPFAM" id="SSF48403">
    <property type="entry name" value="Ankyrin repeat"/>
    <property type="match status" value="1"/>
</dbReference>
<feature type="transmembrane region" description="Helical" evidence="11">
    <location>
        <begin position="653"/>
        <end position="674"/>
    </location>
</feature>
<keyword evidence="9" id="KW-0407">Ion channel</keyword>
<dbReference type="Gene3D" id="1.25.40.20">
    <property type="entry name" value="Ankyrin repeat-containing domain"/>
    <property type="match status" value="1"/>
</dbReference>
<dbReference type="InterPro" id="IPR013555">
    <property type="entry name" value="TRP_dom"/>
</dbReference>
<dbReference type="InterPro" id="IPR002153">
    <property type="entry name" value="TRPC_channel"/>
</dbReference>
<dbReference type="GO" id="GO:0015279">
    <property type="term" value="F:store-operated calcium channel activity"/>
    <property type="evidence" value="ECO:0007669"/>
    <property type="project" value="TreeGrafter"/>
</dbReference>
<keyword evidence="14" id="KW-1185">Reference proteome</keyword>
<keyword evidence="7" id="KW-0406">Ion transport</keyword>
<gene>
    <name evidence="13" type="ORF">A3Q56_00219</name>
</gene>
<comment type="caution">
    <text evidence="13">The sequence shown here is derived from an EMBL/GenBank/DDBJ whole genome shotgun (WGS) entry which is preliminary data.</text>
</comment>
<dbReference type="PRINTS" id="PR01097">
    <property type="entry name" value="TRNSRECEPTRP"/>
</dbReference>
<dbReference type="GO" id="GO:0034703">
    <property type="term" value="C:cation channel complex"/>
    <property type="evidence" value="ECO:0007669"/>
    <property type="project" value="TreeGrafter"/>
</dbReference>
<feature type="domain" description="Transient receptor ion channel" evidence="12">
    <location>
        <begin position="181"/>
        <end position="243"/>
    </location>
</feature>
<dbReference type="GO" id="GO:0070679">
    <property type="term" value="F:inositol 1,4,5 trisphosphate binding"/>
    <property type="evidence" value="ECO:0007669"/>
    <property type="project" value="TreeGrafter"/>
</dbReference>